<evidence type="ECO:0000313" key="2">
    <source>
        <dbReference type="Proteomes" id="UP001234297"/>
    </source>
</evidence>
<name>A0ACC2KFF6_PERAE</name>
<proteinExistence type="predicted"/>
<comment type="caution">
    <text evidence="1">The sequence shown here is derived from an EMBL/GenBank/DDBJ whole genome shotgun (WGS) entry which is preliminary data.</text>
</comment>
<evidence type="ECO:0000313" key="1">
    <source>
        <dbReference type="EMBL" id="KAJ8619864.1"/>
    </source>
</evidence>
<organism evidence="1 2">
    <name type="scientific">Persea americana</name>
    <name type="common">Avocado</name>
    <dbReference type="NCBI Taxonomy" id="3435"/>
    <lineage>
        <taxon>Eukaryota</taxon>
        <taxon>Viridiplantae</taxon>
        <taxon>Streptophyta</taxon>
        <taxon>Embryophyta</taxon>
        <taxon>Tracheophyta</taxon>
        <taxon>Spermatophyta</taxon>
        <taxon>Magnoliopsida</taxon>
        <taxon>Magnoliidae</taxon>
        <taxon>Laurales</taxon>
        <taxon>Lauraceae</taxon>
        <taxon>Persea</taxon>
    </lineage>
</organism>
<reference evidence="1 2" key="1">
    <citation type="journal article" date="2022" name="Hortic Res">
        <title>A haplotype resolved chromosomal level avocado genome allows analysis of novel avocado genes.</title>
        <authorList>
            <person name="Nath O."/>
            <person name="Fletcher S.J."/>
            <person name="Hayward A."/>
            <person name="Shaw L.M."/>
            <person name="Masouleh A.K."/>
            <person name="Furtado A."/>
            <person name="Henry R.J."/>
            <person name="Mitter N."/>
        </authorList>
    </citation>
    <scope>NUCLEOTIDE SEQUENCE [LARGE SCALE GENOMIC DNA]</scope>
    <source>
        <strain evidence="2">cv. Hass</strain>
    </source>
</reference>
<dbReference type="EMBL" id="CM056817">
    <property type="protein sequence ID" value="KAJ8619864.1"/>
    <property type="molecule type" value="Genomic_DNA"/>
</dbReference>
<dbReference type="Proteomes" id="UP001234297">
    <property type="component" value="Chromosome 9"/>
</dbReference>
<protein>
    <submittedName>
        <fullName evidence="1">Uncharacterized protein</fullName>
    </submittedName>
</protein>
<gene>
    <name evidence="1" type="ORF">MRB53_028393</name>
</gene>
<keyword evidence="2" id="KW-1185">Reference proteome</keyword>
<accession>A0ACC2KFF6</accession>
<sequence>MNPTPLMACNSGAPLLRRDRVAVIAAFFFDGAQLANPDPLQLSSSMGHNWQTLILCYFLQPNRLQRLATTVARPIFPNEPYKERRLFSVVPMKLR</sequence>